<evidence type="ECO:0000313" key="3">
    <source>
        <dbReference type="EMBL" id="AKF26382.1"/>
    </source>
</evidence>
<organism evidence="3 4">
    <name type="scientific">[Brevibacterium] flavum</name>
    <dbReference type="NCBI Taxonomy" id="92706"/>
    <lineage>
        <taxon>Bacteria</taxon>
        <taxon>Bacillati</taxon>
        <taxon>Actinomycetota</taxon>
        <taxon>Actinomycetes</taxon>
        <taxon>Mycobacteriales</taxon>
        <taxon>Corynebacteriaceae</taxon>
        <taxon>Corynebacterium</taxon>
    </lineage>
</organism>
<dbReference type="PATRIC" id="fig|92706.3.peg.377"/>
<evidence type="ECO:0000313" key="4">
    <source>
        <dbReference type="Proteomes" id="UP000034037"/>
    </source>
</evidence>
<dbReference type="GO" id="GO:0016491">
    <property type="term" value="F:oxidoreductase activity"/>
    <property type="evidence" value="ECO:0007669"/>
    <property type="project" value="UniProtKB-KW"/>
</dbReference>
<evidence type="ECO:0000256" key="2">
    <source>
        <dbReference type="ARBA" id="ARBA00023002"/>
    </source>
</evidence>
<dbReference type="AlphaFoldDB" id="A0A0F6WPJ1"/>
<gene>
    <name evidence="3" type="ORF">YH66_01835</name>
</gene>
<accession>A0A0F6WPJ1</accession>
<dbReference type="Proteomes" id="UP000034037">
    <property type="component" value="Chromosome"/>
</dbReference>
<dbReference type="EMBL" id="CP011309">
    <property type="protein sequence ID" value="AKF26382.1"/>
    <property type="molecule type" value="Genomic_DNA"/>
</dbReference>
<proteinExistence type="inferred from homology"/>
<keyword evidence="4" id="KW-1185">Reference proteome</keyword>
<dbReference type="HOGENOM" id="CLU_010194_1_2_11"/>
<dbReference type="PANTHER" id="PTHR43477">
    <property type="entry name" value="DIHYDROANTICAPSIN 7-DEHYDROGENASE"/>
    <property type="match status" value="1"/>
</dbReference>
<dbReference type="CDD" id="cd05233">
    <property type="entry name" value="SDR_c"/>
    <property type="match status" value="1"/>
</dbReference>
<reference evidence="3 4" key="1">
    <citation type="submission" date="2015-04" db="EMBL/GenBank/DDBJ databases">
        <title>Complete Genome Sequence of Brevibacterium flavum ATCC 15168.</title>
        <authorList>
            <person name="Ahn J."/>
            <person name="Park G."/>
            <person name="Jeon W."/>
            <person name="Jang Y."/>
            <person name="Jang M."/>
            <person name="Lee H."/>
            <person name="Lee H."/>
        </authorList>
    </citation>
    <scope>NUCLEOTIDE SEQUENCE [LARGE SCALE GENOMIC DNA]</scope>
    <source>
        <strain evidence="3 4">ATCC 15168</strain>
    </source>
</reference>
<protein>
    <submittedName>
        <fullName evidence="3">Dehydrogenase</fullName>
    </submittedName>
</protein>
<dbReference type="Gene3D" id="3.40.50.720">
    <property type="entry name" value="NAD(P)-binding Rossmann-like Domain"/>
    <property type="match status" value="1"/>
</dbReference>
<keyword evidence="2" id="KW-0560">Oxidoreductase</keyword>
<dbReference type="PRINTS" id="PR00081">
    <property type="entry name" value="GDHRDH"/>
</dbReference>
<dbReference type="Pfam" id="PF13561">
    <property type="entry name" value="adh_short_C2"/>
    <property type="match status" value="1"/>
</dbReference>
<name>A0A0F6WPJ1_9CORY</name>
<dbReference type="RefSeq" id="WP_003863265.1">
    <property type="nucleotide sequence ID" value="NZ_CP011309.1"/>
</dbReference>
<dbReference type="InterPro" id="IPR002347">
    <property type="entry name" value="SDR_fam"/>
</dbReference>
<dbReference type="PANTHER" id="PTHR43477:SF1">
    <property type="entry name" value="DIHYDROANTICAPSIN 7-DEHYDROGENASE"/>
    <property type="match status" value="1"/>
</dbReference>
<evidence type="ECO:0000256" key="1">
    <source>
        <dbReference type="ARBA" id="ARBA00006484"/>
    </source>
</evidence>
<dbReference type="SUPFAM" id="SSF51735">
    <property type="entry name" value="NAD(P)-binding Rossmann-fold domains"/>
    <property type="match status" value="1"/>
</dbReference>
<sequence length="223" mass="22545">MDLKLGGQVILVVGGAGTIGSEVVKLLTEEGATAVAASRSTPLSIDASDEASVRAGIDQVIAEHGRLDGLVVSSAPAAQTLSAETADDPDTVLAAIEGKAITFMKAATVALEKMREAGYGRIVALSGMNSYKTLSTAASARNAALNVVVKNLADRHAGTGITVNAISPGFVVAEPDAEVNRANGDTTVEEVAEAIAFLLSPRTASISGEIISVGHKAKGVILP</sequence>
<comment type="similarity">
    <text evidence="1">Belongs to the short-chain dehydrogenases/reductases (SDR) family.</text>
</comment>
<dbReference type="InterPro" id="IPR036291">
    <property type="entry name" value="NAD(P)-bd_dom_sf"/>
</dbReference>
<dbReference type="InterPro" id="IPR051122">
    <property type="entry name" value="SDR_DHRS6-like"/>
</dbReference>